<comment type="caution">
    <text evidence="2">The sequence shown here is derived from an EMBL/GenBank/DDBJ whole genome shotgun (WGS) entry which is preliminary data.</text>
</comment>
<gene>
    <name evidence="2" type="ORF">H5410_004408</name>
</gene>
<dbReference type="AlphaFoldDB" id="A0A9J6B7W4"/>
<dbReference type="EMBL" id="JACXVP010000001">
    <property type="protein sequence ID" value="KAG5632691.1"/>
    <property type="molecule type" value="Genomic_DNA"/>
</dbReference>
<keyword evidence="3" id="KW-1185">Reference proteome</keyword>
<dbReference type="Proteomes" id="UP000824120">
    <property type="component" value="Chromosome 1"/>
</dbReference>
<name>A0A9J6B7W4_SOLCO</name>
<accession>A0A9J6B7W4</accession>
<evidence type="ECO:0000313" key="2">
    <source>
        <dbReference type="EMBL" id="KAG5632691.1"/>
    </source>
</evidence>
<evidence type="ECO:0000313" key="3">
    <source>
        <dbReference type="Proteomes" id="UP000824120"/>
    </source>
</evidence>
<protein>
    <submittedName>
        <fullName evidence="2">Uncharacterized protein</fullName>
    </submittedName>
</protein>
<sequence length="130" mass="15371">MEAWRSSRETKNMWDKKTSCVRKTTREVLGMSKGNTGGQRGDWWWNGEVQGKLLMWRKETVQRELEREESSKPGSSEVHQGYEEDKVLNARRRLKELTRGYEIALEINSYLVPIYLNVDELMRSIKDEMT</sequence>
<reference evidence="2 3" key="1">
    <citation type="submission" date="2020-09" db="EMBL/GenBank/DDBJ databases">
        <title>De no assembly of potato wild relative species, Solanum commersonii.</title>
        <authorList>
            <person name="Cho K."/>
        </authorList>
    </citation>
    <scope>NUCLEOTIDE SEQUENCE [LARGE SCALE GENOMIC DNA]</scope>
    <source>
        <strain evidence="2">LZ3.2</strain>
        <tissue evidence="2">Leaf</tissue>
    </source>
</reference>
<organism evidence="2 3">
    <name type="scientific">Solanum commersonii</name>
    <name type="common">Commerson's wild potato</name>
    <name type="synonym">Commerson's nightshade</name>
    <dbReference type="NCBI Taxonomy" id="4109"/>
    <lineage>
        <taxon>Eukaryota</taxon>
        <taxon>Viridiplantae</taxon>
        <taxon>Streptophyta</taxon>
        <taxon>Embryophyta</taxon>
        <taxon>Tracheophyta</taxon>
        <taxon>Spermatophyta</taxon>
        <taxon>Magnoliopsida</taxon>
        <taxon>eudicotyledons</taxon>
        <taxon>Gunneridae</taxon>
        <taxon>Pentapetalae</taxon>
        <taxon>asterids</taxon>
        <taxon>lamiids</taxon>
        <taxon>Solanales</taxon>
        <taxon>Solanaceae</taxon>
        <taxon>Solanoideae</taxon>
        <taxon>Solaneae</taxon>
        <taxon>Solanum</taxon>
    </lineage>
</organism>
<evidence type="ECO:0000256" key="1">
    <source>
        <dbReference type="SAM" id="MobiDB-lite"/>
    </source>
</evidence>
<dbReference type="OrthoDB" id="418748at2759"/>
<proteinExistence type="predicted"/>
<feature type="region of interest" description="Disordered" evidence="1">
    <location>
        <begin position="64"/>
        <end position="83"/>
    </location>
</feature>